<feature type="region of interest" description="Disordered" evidence="1">
    <location>
        <begin position="1"/>
        <end position="40"/>
    </location>
</feature>
<evidence type="ECO:0000256" key="1">
    <source>
        <dbReference type="SAM" id="MobiDB-lite"/>
    </source>
</evidence>
<dbReference type="Proteomes" id="UP000254425">
    <property type="component" value="Chromosome"/>
</dbReference>
<accession>A0A345XYC2</accession>
<dbReference type="AlphaFoldDB" id="A0A345XYC2"/>
<keyword evidence="2" id="KW-0812">Transmembrane</keyword>
<protein>
    <recommendedName>
        <fullName evidence="5">DUF3159 domain-containing protein</fullName>
    </recommendedName>
</protein>
<dbReference type="EMBL" id="CP031320">
    <property type="protein sequence ID" value="AXK36638.1"/>
    <property type="molecule type" value="Genomic_DNA"/>
</dbReference>
<feature type="transmembrane region" description="Helical" evidence="2">
    <location>
        <begin position="98"/>
        <end position="116"/>
    </location>
</feature>
<evidence type="ECO:0000256" key="2">
    <source>
        <dbReference type="SAM" id="Phobius"/>
    </source>
</evidence>
<dbReference type="RefSeq" id="WP_208883691.1">
    <property type="nucleotide sequence ID" value="NZ_CP031320.1"/>
</dbReference>
<keyword evidence="2" id="KW-0472">Membrane</keyword>
<evidence type="ECO:0000313" key="4">
    <source>
        <dbReference type="Proteomes" id="UP000254425"/>
    </source>
</evidence>
<feature type="transmembrane region" description="Helical" evidence="2">
    <location>
        <begin position="182"/>
        <end position="200"/>
    </location>
</feature>
<keyword evidence="4" id="KW-1185">Reference proteome</keyword>
<keyword evidence="2" id="KW-1133">Transmembrane helix</keyword>
<organism evidence="3 4">
    <name type="scientific">Streptomyces armeniacus</name>
    <dbReference type="NCBI Taxonomy" id="83291"/>
    <lineage>
        <taxon>Bacteria</taxon>
        <taxon>Bacillati</taxon>
        <taxon>Actinomycetota</taxon>
        <taxon>Actinomycetes</taxon>
        <taxon>Kitasatosporales</taxon>
        <taxon>Streptomycetaceae</taxon>
        <taxon>Streptomyces</taxon>
    </lineage>
</organism>
<evidence type="ECO:0000313" key="3">
    <source>
        <dbReference type="EMBL" id="AXK36638.1"/>
    </source>
</evidence>
<gene>
    <name evidence="3" type="ORF">DVA86_32795</name>
</gene>
<sequence>MPVAPRSTHEPEHAPPPPAEPEGRTEDQPETEGGPGAKNASRGEFAVTLLCDLVLPMGLFYVFRAAGLGQLPSLLLSAAPPALHTLYSMTKHRRVDTLGVFVLGIVVLSASVSAISGDPRAVLVRGAVLTGLISLWILSTIWLARPFVFRALEALLPGKRAKLDQLWREDAAFRRIWQRLTVLWGCGLLADAVIRLVMAYTLPVDTVPALEGILYAVTWCLLQLITQLSLSRSGTFRKIFGDKHSPFARFRKKDGKDGADGETQPAAPDAEPRTEEHVGAASSGGSR</sequence>
<proteinExistence type="predicted"/>
<feature type="region of interest" description="Disordered" evidence="1">
    <location>
        <begin position="248"/>
        <end position="287"/>
    </location>
</feature>
<feature type="transmembrane region" description="Helical" evidence="2">
    <location>
        <begin position="122"/>
        <end position="144"/>
    </location>
</feature>
<dbReference type="KEGG" id="sarm:DVA86_32795"/>
<name>A0A345XYC2_9ACTN</name>
<dbReference type="NCBIfam" id="NF041646">
    <property type="entry name" value="VC0807_fam"/>
    <property type="match status" value="1"/>
</dbReference>
<feature type="transmembrane region" description="Helical" evidence="2">
    <location>
        <begin position="212"/>
        <end position="230"/>
    </location>
</feature>
<evidence type="ECO:0008006" key="5">
    <source>
        <dbReference type="Google" id="ProtNLM"/>
    </source>
</evidence>
<reference evidence="3 4" key="1">
    <citation type="submission" date="2018-07" db="EMBL/GenBank/DDBJ databases">
        <title>Draft genome of the type strain Streptomyces armeniacus ATCC 15676.</title>
        <authorList>
            <person name="Labana P."/>
            <person name="Gosse J.T."/>
            <person name="Boddy C.N."/>
        </authorList>
    </citation>
    <scope>NUCLEOTIDE SEQUENCE [LARGE SCALE GENOMIC DNA]</scope>
    <source>
        <strain evidence="3 4">ATCC 15676</strain>
    </source>
</reference>